<proteinExistence type="predicted"/>
<evidence type="ECO:0000313" key="2">
    <source>
        <dbReference type="EMBL" id="KTD39512.1"/>
    </source>
</evidence>
<feature type="region of interest" description="Disordered" evidence="1">
    <location>
        <begin position="426"/>
        <end position="449"/>
    </location>
</feature>
<comment type="caution">
    <text evidence="2">The sequence shown here is derived from an EMBL/GenBank/DDBJ whole genome shotgun (WGS) entry which is preliminary data.</text>
</comment>
<dbReference type="EMBL" id="LNYP01000019">
    <property type="protein sequence ID" value="KTD39512.1"/>
    <property type="molecule type" value="Genomic_DNA"/>
</dbReference>
<name>A0A0W0X4T5_9GAMM</name>
<sequence length="449" mass="49676">MTKFSEAQRIVSTAGKPKTSTEVRERFKETLTPSTEPSGILALKKEIDRNVKEIARAVGRHPAPEVSHQLAIIHSKMKEQFLHLPDASIEWLLGGSSEMARGGFQPEAGKSAAQKFKDFLRADPNAIAPQKLLTNIETIATAMGYRAIYADWVEPPFYPETSEQQTMSDVIQSMMQGRLVRSIGEVYTERGNDDVARALQGNPTLYSPEQLVYGEQQAVSTASEVDNEDKYPKKNLDSRTFRKNVDEETRSWVGAALESGIAIRGHTSGTCPLAMAAIDGLCRTGTSPDTWLMDDENFKQLAGALFIPTFVRGDYHSIAETAAGVHHYLNERAINAHDTTRKNEPMKPYRAFSEALSMMTQAATPKKLHEGDALSLREAISQRADEAKQQVQRVMHPPLSTQADEAALLRTQQSTAFRVALAALKEDDDGEDFSEGESFSDSEESLLIR</sequence>
<organism evidence="2 3">
    <name type="scientific">Legionella oakridgensis</name>
    <dbReference type="NCBI Taxonomy" id="29423"/>
    <lineage>
        <taxon>Bacteria</taxon>
        <taxon>Pseudomonadati</taxon>
        <taxon>Pseudomonadota</taxon>
        <taxon>Gammaproteobacteria</taxon>
        <taxon>Legionellales</taxon>
        <taxon>Legionellaceae</taxon>
        <taxon>Legionella</taxon>
    </lineage>
</organism>
<protein>
    <submittedName>
        <fullName evidence="2">Uncharacterized protein</fullName>
    </submittedName>
</protein>
<gene>
    <name evidence="2" type="ORF">Loak_0938</name>
</gene>
<feature type="region of interest" description="Disordered" evidence="1">
    <location>
        <begin position="1"/>
        <end position="23"/>
    </location>
</feature>
<dbReference type="PATRIC" id="fig|29423.5.peg.986"/>
<dbReference type="AlphaFoldDB" id="A0A0W0X4T5"/>
<reference evidence="2 3" key="1">
    <citation type="submission" date="2015-11" db="EMBL/GenBank/DDBJ databases">
        <title>Genomic analysis of 38 Legionella species identifies large and diverse effector repertoires.</title>
        <authorList>
            <person name="Burstein D."/>
            <person name="Amaro F."/>
            <person name="Zusman T."/>
            <person name="Lifshitz Z."/>
            <person name="Cohen O."/>
            <person name="Gilbert J.A."/>
            <person name="Pupko T."/>
            <person name="Shuman H.A."/>
            <person name="Segal G."/>
        </authorList>
    </citation>
    <scope>NUCLEOTIDE SEQUENCE [LARGE SCALE GENOMIC DNA]</scope>
    <source>
        <strain evidence="2 3">Oak Ridge-10</strain>
    </source>
</reference>
<evidence type="ECO:0000256" key="1">
    <source>
        <dbReference type="SAM" id="MobiDB-lite"/>
    </source>
</evidence>
<accession>A0A0W0X4T5</accession>
<evidence type="ECO:0000313" key="3">
    <source>
        <dbReference type="Proteomes" id="UP000054858"/>
    </source>
</evidence>
<dbReference type="Proteomes" id="UP000054858">
    <property type="component" value="Unassembled WGS sequence"/>
</dbReference>
<dbReference type="RefSeq" id="WP_025385595.1">
    <property type="nucleotide sequence ID" value="NZ_LCUA01000032.1"/>
</dbReference>